<dbReference type="InterPro" id="IPR007024">
    <property type="entry name" value="BLUF_domain"/>
</dbReference>
<evidence type="ECO:0000259" key="1">
    <source>
        <dbReference type="PROSITE" id="PS50925"/>
    </source>
</evidence>
<dbReference type="Proteomes" id="UP000831796">
    <property type="component" value="Chromosome"/>
</dbReference>
<organism evidence="2 3">
    <name type="scientific">Hymenobacter cellulosilyticus</name>
    <dbReference type="NCBI Taxonomy" id="2932248"/>
    <lineage>
        <taxon>Bacteria</taxon>
        <taxon>Pseudomonadati</taxon>
        <taxon>Bacteroidota</taxon>
        <taxon>Cytophagia</taxon>
        <taxon>Cytophagales</taxon>
        <taxon>Hymenobacteraceae</taxon>
        <taxon>Hymenobacter</taxon>
    </lineage>
</organism>
<evidence type="ECO:0000313" key="3">
    <source>
        <dbReference type="Proteomes" id="UP000831796"/>
    </source>
</evidence>
<dbReference type="GO" id="GO:0071949">
    <property type="term" value="F:FAD binding"/>
    <property type="evidence" value="ECO:0007669"/>
    <property type="project" value="InterPro"/>
</dbReference>
<dbReference type="SMART" id="SM01034">
    <property type="entry name" value="BLUF"/>
    <property type="match status" value="1"/>
</dbReference>
<dbReference type="InterPro" id="IPR036046">
    <property type="entry name" value="Acylphosphatase-like_dom_sf"/>
</dbReference>
<dbReference type="GO" id="GO:0009882">
    <property type="term" value="F:blue light photoreceptor activity"/>
    <property type="evidence" value="ECO:0007669"/>
    <property type="project" value="InterPro"/>
</dbReference>
<dbReference type="RefSeq" id="WP_244673753.1">
    <property type="nucleotide sequence ID" value="NZ_CP095046.1"/>
</dbReference>
<dbReference type="EMBL" id="CP095046">
    <property type="protein sequence ID" value="UOQ70330.1"/>
    <property type="molecule type" value="Genomic_DNA"/>
</dbReference>
<dbReference type="Gene3D" id="3.30.70.100">
    <property type="match status" value="1"/>
</dbReference>
<protein>
    <submittedName>
        <fullName evidence="2">BLUF domain-containing protein</fullName>
    </submittedName>
</protein>
<keyword evidence="3" id="KW-1185">Reference proteome</keyword>
<dbReference type="PROSITE" id="PS50925">
    <property type="entry name" value="BLUF"/>
    <property type="match status" value="1"/>
</dbReference>
<dbReference type="SUPFAM" id="SSF54975">
    <property type="entry name" value="Acylphosphatase/BLUF domain-like"/>
    <property type="match status" value="1"/>
</dbReference>
<name>A0A8T9Q3F5_9BACT</name>
<dbReference type="KEGG" id="hcu:MUN79_16445"/>
<feature type="domain" description="BLUF" evidence="1">
    <location>
        <begin position="9"/>
        <end position="100"/>
    </location>
</feature>
<gene>
    <name evidence="2" type="ORF">MUN79_16445</name>
</gene>
<proteinExistence type="predicted"/>
<reference evidence="2" key="1">
    <citation type="submission" date="2022-04" db="EMBL/GenBank/DDBJ databases">
        <title>Hymenobacter sp. isolated from the air.</title>
        <authorList>
            <person name="Won M."/>
            <person name="Lee C.-M."/>
            <person name="Woen H.-Y."/>
            <person name="Kwon S.-W."/>
        </authorList>
    </citation>
    <scope>NUCLEOTIDE SEQUENCE</scope>
    <source>
        <strain evidence="2">5116S-3</strain>
    </source>
</reference>
<evidence type="ECO:0000313" key="2">
    <source>
        <dbReference type="EMBL" id="UOQ70330.1"/>
    </source>
</evidence>
<dbReference type="Pfam" id="PF04940">
    <property type="entry name" value="BLUF"/>
    <property type="match status" value="1"/>
</dbReference>
<dbReference type="AlphaFoldDB" id="A0A8T9Q3F5"/>
<accession>A0A8T9Q3F5</accession>
<sequence>MPLPLPYSLHHLAYQSTATSIPSEQELEDMLTQARAANLEYGLTGVLLYSQGRFMQVLEGSEEAVHFIYARIERDTRHHNVTTLTDGPISQRSFAHWSMGFNVMQAEHFRHLPGYLDPNSPAFSACIAANDTTALHTLLTAFLTEEPIRY</sequence>